<keyword evidence="14" id="KW-1185">Reference proteome</keyword>
<protein>
    <recommendedName>
        <fullName evidence="6">UDP-glucose 4-epimerase</fullName>
        <ecNumber evidence="5">5.1.3.2</ecNumber>
    </recommendedName>
    <alternativeName>
        <fullName evidence="11">Galactowaldenase</fullName>
    </alternativeName>
    <alternativeName>
        <fullName evidence="10">UDP-galactose 4-epimerase</fullName>
    </alternativeName>
</protein>
<evidence type="ECO:0000256" key="1">
    <source>
        <dbReference type="ARBA" id="ARBA00000083"/>
    </source>
</evidence>
<evidence type="ECO:0000313" key="13">
    <source>
        <dbReference type="EMBL" id="GLK78625.1"/>
    </source>
</evidence>
<dbReference type="NCBIfam" id="TIGR01179">
    <property type="entry name" value="galE"/>
    <property type="match status" value="1"/>
</dbReference>
<accession>A0A9W6N5N3</accession>
<evidence type="ECO:0000256" key="6">
    <source>
        <dbReference type="ARBA" id="ARBA00018569"/>
    </source>
</evidence>
<keyword evidence="8" id="KW-0413">Isomerase</keyword>
<evidence type="ECO:0000256" key="11">
    <source>
        <dbReference type="ARBA" id="ARBA00033067"/>
    </source>
</evidence>
<dbReference type="InterPro" id="IPR036291">
    <property type="entry name" value="NAD(P)-bd_dom_sf"/>
</dbReference>
<feature type="domain" description="NAD-dependent epimerase/dehydratase" evidence="12">
    <location>
        <begin position="3"/>
        <end position="252"/>
    </location>
</feature>
<comment type="catalytic activity">
    <reaction evidence="1">
        <text>UDP-alpha-D-glucose = UDP-alpha-D-galactose</text>
        <dbReference type="Rhea" id="RHEA:22168"/>
        <dbReference type="ChEBI" id="CHEBI:58885"/>
        <dbReference type="ChEBI" id="CHEBI:66914"/>
        <dbReference type="EC" id="5.1.3.2"/>
    </reaction>
</comment>
<keyword evidence="9" id="KW-0119">Carbohydrate metabolism</keyword>
<name>A0A9W6N5N3_9HYPH</name>
<gene>
    <name evidence="13" type="primary">galE</name>
    <name evidence="13" type="ORF">GCM10008174_03660</name>
</gene>
<proteinExistence type="inferred from homology"/>
<comment type="cofactor">
    <cofactor evidence="2">
        <name>NAD(+)</name>
        <dbReference type="ChEBI" id="CHEBI:57540"/>
    </cofactor>
</comment>
<dbReference type="Pfam" id="PF01370">
    <property type="entry name" value="Epimerase"/>
    <property type="match status" value="1"/>
</dbReference>
<comment type="caution">
    <text evidence="13">The sequence shown here is derived from an EMBL/GenBank/DDBJ whole genome shotgun (WGS) entry which is preliminary data.</text>
</comment>
<dbReference type="AlphaFoldDB" id="A0A9W6N5N3"/>
<evidence type="ECO:0000259" key="12">
    <source>
        <dbReference type="Pfam" id="PF01370"/>
    </source>
</evidence>
<dbReference type="Gene3D" id="3.90.25.10">
    <property type="entry name" value="UDP-galactose 4-epimerase, domain 1"/>
    <property type="match status" value="1"/>
</dbReference>
<dbReference type="InterPro" id="IPR001509">
    <property type="entry name" value="Epimerase_deHydtase"/>
</dbReference>
<evidence type="ECO:0000256" key="2">
    <source>
        <dbReference type="ARBA" id="ARBA00001911"/>
    </source>
</evidence>
<dbReference type="RefSeq" id="WP_271199138.1">
    <property type="nucleotide sequence ID" value="NZ_BSFL01000001.1"/>
</dbReference>
<dbReference type="PANTHER" id="PTHR43725:SF53">
    <property type="entry name" value="UDP-ARABINOSE 4-EPIMERASE 1"/>
    <property type="match status" value="1"/>
</dbReference>
<comment type="pathway">
    <text evidence="3">Carbohydrate metabolism; galactose metabolism.</text>
</comment>
<dbReference type="SUPFAM" id="SSF51735">
    <property type="entry name" value="NAD(P)-binding Rossmann-fold domains"/>
    <property type="match status" value="1"/>
</dbReference>
<dbReference type="Gene3D" id="3.40.50.720">
    <property type="entry name" value="NAD(P)-binding Rossmann-like Domain"/>
    <property type="match status" value="1"/>
</dbReference>
<evidence type="ECO:0000256" key="7">
    <source>
        <dbReference type="ARBA" id="ARBA00023027"/>
    </source>
</evidence>
<evidence type="ECO:0000256" key="9">
    <source>
        <dbReference type="ARBA" id="ARBA00023277"/>
    </source>
</evidence>
<dbReference type="PANTHER" id="PTHR43725">
    <property type="entry name" value="UDP-GLUCOSE 4-EPIMERASE"/>
    <property type="match status" value="1"/>
</dbReference>
<reference evidence="13" key="2">
    <citation type="submission" date="2023-01" db="EMBL/GenBank/DDBJ databases">
        <authorList>
            <person name="Sun Q."/>
            <person name="Evtushenko L."/>
        </authorList>
    </citation>
    <scope>NUCLEOTIDE SEQUENCE</scope>
    <source>
        <strain evidence="13">VKM B-2748</strain>
    </source>
</reference>
<dbReference type="InterPro" id="IPR005886">
    <property type="entry name" value="UDP_G4E"/>
</dbReference>
<reference evidence="13" key="1">
    <citation type="journal article" date="2014" name="Int. J. Syst. Evol. Microbiol.">
        <title>Complete genome sequence of Corynebacterium casei LMG S-19264T (=DSM 44701T), isolated from a smear-ripened cheese.</title>
        <authorList>
            <consortium name="US DOE Joint Genome Institute (JGI-PGF)"/>
            <person name="Walter F."/>
            <person name="Albersmeier A."/>
            <person name="Kalinowski J."/>
            <person name="Ruckert C."/>
        </authorList>
    </citation>
    <scope>NUCLEOTIDE SEQUENCE</scope>
    <source>
        <strain evidence="13">VKM B-2748</strain>
    </source>
</reference>
<sequence length="339" mass="35834">MTVLITGGAGYIGAHMVLAMREQGRSVVVLDDLSTGARDALPSDVPLVVGDVGDEALVLRTIAQHGVTAVAHFAAKIVVPDSVRDPLGTYLANTGKTRNLLSAVVAAGVKRFIFSSTAAVYGLLPPTPTPEHAPVAPASPYGTSKLMSEWILRDAAAAHGLSYVVLRYFNVAGADPAMRTGQRAAGASNLITLATRAALGLRAGLDILGTDLPTPDGTGVRDYIHVADLAAAHVAALDYLADGGPSVTLNCGYGRGFSVREVVAAVNRAAGIEIATREAPRRPGDPFVSVADARHIRDRLDWTPKLDDLDLIVRHALEWERRYWIGSAERQAEIRRLAS</sequence>
<evidence type="ECO:0000256" key="3">
    <source>
        <dbReference type="ARBA" id="ARBA00004947"/>
    </source>
</evidence>
<dbReference type="Proteomes" id="UP001143309">
    <property type="component" value="Unassembled WGS sequence"/>
</dbReference>
<keyword evidence="7" id="KW-0520">NAD</keyword>
<evidence type="ECO:0000256" key="10">
    <source>
        <dbReference type="ARBA" id="ARBA00031367"/>
    </source>
</evidence>
<dbReference type="GO" id="GO:0033499">
    <property type="term" value="P:galactose catabolic process via UDP-galactose, Leloir pathway"/>
    <property type="evidence" value="ECO:0007669"/>
    <property type="project" value="TreeGrafter"/>
</dbReference>
<comment type="similarity">
    <text evidence="4">Belongs to the NAD(P)-dependent epimerase/dehydratase family.</text>
</comment>
<dbReference type="EMBL" id="BSFL01000001">
    <property type="protein sequence ID" value="GLK78625.1"/>
    <property type="molecule type" value="Genomic_DNA"/>
</dbReference>
<evidence type="ECO:0000313" key="14">
    <source>
        <dbReference type="Proteomes" id="UP001143309"/>
    </source>
</evidence>
<evidence type="ECO:0000256" key="5">
    <source>
        <dbReference type="ARBA" id="ARBA00013189"/>
    </source>
</evidence>
<dbReference type="EC" id="5.1.3.2" evidence="5"/>
<evidence type="ECO:0000256" key="4">
    <source>
        <dbReference type="ARBA" id="ARBA00007637"/>
    </source>
</evidence>
<evidence type="ECO:0000256" key="8">
    <source>
        <dbReference type="ARBA" id="ARBA00023235"/>
    </source>
</evidence>
<organism evidence="13 14">
    <name type="scientific">Methylopila turkensis</name>
    <dbReference type="NCBI Taxonomy" id="1437816"/>
    <lineage>
        <taxon>Bacteria</taxon>
        <taxon>Pseudomonadati</taxon>
        <taxon>Pseudomonadota</taxon>
        <taxon>Alphaproteobacteria</taxon>
        <taxon>Hyphomicrobiales</taxon>
        <taxon>Methylopilaceae</taxon>
        <taxon>Methylopila</taxon>
    </lineage>
</organism>
<dbReference type="GO" id="GO:0003978">
    <property type="term" value="F:UDP-glucose 4-epimerase activity"/>
    <property type="evidence" value="ECO:0007669"/>
    <property type="project" value="UniProtKB-EC"/>
</dbReference>